<evidence type="ECO:0000313" key="3">
    <source>
        <dbReference type="Proteomes" id="UP000192566"/>
    </source>
</evidence>
<protein>
    <submittedName>
        <fullName evidence="2">Uncharacterized protein</fullName>
    </submittedName>
</protein>
<accession>A0A1X0DQU1</accession>
<evidence type="ECO:0000313" key="2">
    <source>
        <dbReference type="EMBL" id="ORA74539.1"/>
    </source>
</evidence>
<organism evidence="2 3">
    <name type="scientific">Mycobacterium heidelbergense</name>
    <dbReference type="NCBI Taxonomy" id="53376"/>
    <lineage>
        <taxon>Bacteria</taxon>
        <taxon>Bacillati</taxon>
        <taxon>Actinomycetota</taxon>
        <taxon>Actinomycetes</taxon>
        <taxon>Mycobacteriales</taxon>
        <taxon>Mycobacteriaceae</taxon>
        <taxon>Mycobacterium</taxon>
        <taxon>Mycobacterium simiae complex</taxon>
    </lineage>
</organism>
<keyword evidence="3" id="KW-1185">Reference proteome</keyword>
<comment type="caution">
    <text evidence="2">The sequence shown here is derived from an EMBL/GenBank/DDBJ whole genome shotgun (WGS) entry which is preliminary data.</text>
</comment>
<dbReference type="STRING" id="53376.BST25_09570"/>
<dbReference type="EMBL" id="MVHR01000010">
    <property type="protein sequence ID" value="ORA74539.1"/>
    <property type="molecule type" value="Genomic_DNA"/>
</dbReference>
<feature type="compositionally biased region" description="Basic residues" evidence="1">
    <location>
        <begin position="1"/>
        <end position="12"/>
    </location>
</feature>
<dbReference type="Proteomes" id="UP000192566">
    <property type="component" value="Unassembled WGS sequence"/>
</dbReference>
<dbReference type="AlphaFoldDB" id="A0A1X0DQU1"/>
<reference evidence="2 3" key="1">
    <citation type="submission" date="2017-02" db="EMBL/GenBank/DDBJ databases">
        <title>The new phylogeny of genus Mycobacterium.</title>
        <authorList>
            <person name="Tortoli E."/>
            <person name="Trovato A."/>
            <person name="Cirillo D.M."/>
        </authorList>
    </citation>
    <scope>NUCLEOTIDE SEQUENCE [LARGE SCALE GENOMIC DNA]</scope>
    <source>
        <strain evidence="2 3">DSM 44471</strain>
    </source>
</reference>
<sequence length="78" mass="8573">MHKRAGRRRGRRAGTGSPQRAAATGSAPRRRKILTPQKGRPPPGGEEARVVVHQPRGVGLIHPRLRPSTAYYTHDSPH</sequence>
<evidence type="ECO:0000256" key="1">
    <source>
        <dbReference type="SAM" id="MobiDB-lite"/>
    </source>
</evidence>
<name>A0A1X0DQU1_MYCHE</name>
<feature type="region of interest" description="Disordered" evidence="1">
    <location>
        <begin position="1"/>
        <end position="78"/>
    </location>
</feature>
<gene>
    <name evidence="2" type="ORF">BST25_09570</name>
</gene>
<proteinExistence type="predicted"/>